<feature type="transmembrane region" description="Helical" evidence="1">
    <location>
        <begin position="7"/>
        <end position="27"/>
    </location>
</feature>
<organism evidence="2 3">
    <name type="scientific">Halopelagius inordinatus</name>
    <dbReference type="NCBI Taxonomy" id="553467"/>
    <lineage>
        <taxon>Archaea</taxon>
        <taxon>Methanobacteriati</taxon>
        <taxon>Methanobacteriota</taxon>
        <taxon>Stenosarchaea group</taxon>
        <taxon>Halobacteria</taxon>
        <taxon>Halobacteriales</taxon>
        <taxon>Haloferacaceae</taxon>
    </lineage>
</organism>
<feature type="transmembrane region" description="Helical" evidence="1">
    <location>
        <begin position="33"/>
        <end position="56"/>
    </location>
</feature>
<keyword evidence="1" id="KW-0812">Transmembrane</keyword>
<protein>
    <recommendedName>
        <fullName evidence="4">Major facilitator superfamily (MFS) profile domain-containing protein</fullName>
    </recommendedName>
</protein>
<evidence type="ECO:0000256" key="1">
    <source>
        <dbReference type="SAM" id="Phobius"/>
    </source>
</evidence>
<dbReference type="AlphaFoldDB" id="A0A1I2LFY4"/>
<dbReference type="Pfam" id="PF24282">
    <property type="entry name" value="DUF7470"/>
    <property type="match status" value="1"/>
</dbReference>
<evidence type="ECO:0000313" key="2">
    <source>
        <dbReference type="EMBL" id="SFF78312.1"/>
    </source>
</evidence>
<dbReference type="EMBL" id="FOOQ01000001">
    <property type="protein sequence ID" value="SFF78312.1"/>
    <property type="molecule type" value="Genomic_DNA"/>
</dbReference>
<keyword evidence="3" id="KW-1185">Reference proteome</keyword>
<keyword evidence="1" id="KW-1133">Transmembrane helix</keyword>
<evidence type="ECO:0008006" key="4">
    <source>
        <dbReference type="Google" id="ProtNLM"/>
    </source>
</evidence>
<dbReference type="InterPro" id="IPR055893">
    <property type="entry name" value="DUF7470"/>
</dbReference>
<name>A0A1I2LFY4_9EURY</name>
<gene>
    <name evidence="2" type="ORF">SAMN04488063_0272</name>
</gene>
<reference evidence="3" key="1">
    <citation type="submission" date="2016-10" db="EMBL/GenBank/DDBJ databases">
        <authorList>
            <person name="Varghese N."/>
            <person name="Submissions S."/>
        </authorList>
    </citation>
    <scope>NUCLEOTIDE SEQUENCE [LARGE SCALE GENOMIC DNA]</scope>
    <source>
        <strain evidence="3">CGMCC 1.7739</strain>
    </source>
</reference>
<keyword evidence="1" id="KW-0472">Membrane</keyword>
<dbReference type="Proteomes" id="UP000198876">
    <property type="component" value="Unassembled WGS sequence"/>
</dbReference>
<dbReference type="RefSeq" id="WP_092887343.1">
    <property type="nucleotide sequence ID" value="NZ_FOOQ01000001.1"/>
</dbReference>
<evidence type="ECO:0000313" key="3">
    <source>
        <dbReference type="Proteomes" id="UP000198876"/>
    </source>
</evidence>
<sequence length="59" mass="5666">MLDKLGAKGIAGLVFVVAGFALVAWTAPVVAAGLALVVVGLVLVAGGLAQSVMGMLGMA</sequence>
<proteinExistence type="predicted"/>
<accession>A0A1I2LFY4</accession>